<accession>A0A1X7CF28</accession>
<name>A0A1X7CF28_9BACT</name>
<reference evidence="2" key="1">
    <citation type="submission" date="2017-04" db="EMBL/GenBank/DDBJ databases">
        <authorList>
            <person name="Varghese N."/>
            <person name="Submissions S."/>
        </authorList>
    </citation>
    <scope>NUCLEOTIDE SEQUENCE [LARGE SCALE GENOMIC DNA]</scope>
    <source>
        <strain evidence="2">K3S</strain>
    </source>
</reference>
<organism evidence="1 2">
    <name type="scientific">Desulfovibrio gilichinskyi</name>
    <dbReference type="NCBI Taxonomy" id="1519643"/>
    <lineage>
        <taxon>Bacteria</taxon>
        <taxon>Pseudomonadati</taxon>
        <taxon>Thermodesulfobacteriota</taxon>
        <taxon>Desulfovibrionia</taxon>
        <taxon>Desulfovibrionales</taxon>
        <taxon>Desulfovibrionaceae</taxon>
        <taxon>Desulfovibrio</taxon>
    </lineage>
</organism>
<dbReference type="EMBL" id="FWZU01000001">
    <property type="protein sequence ID" value="SME95556.1"/>
    <property type="molecule type" value="Genomic_DNA"/>
</dbReference>
<sequence>MSESGKPLSPVRPSGMEIIFLYPCPFCERSVPFIAPTQPVMVQCDSCRKNFPIVPVDEKLVRFYKTMLANGHAAIDPDFF</sequence>
<dbReference type="Proteomes" id="UP000192906">
    <property type="component" value="Unassembled WGS sequence"/>
</dbReference>
<dbReference type="STRING" id="1519643.SAMN06295933_0815"/>
<dbReference type="OrthoDB" id="5459098at2"/>
<gene>
    <name evidence="1" type="ORF">SAMN06295933_0815</name>
</gene>
<proteinExistence type="predicted"/>
<evidence type="ECO:0000313" key="2">
    <source>
        <dbReference type="Proteomes" id="UP000192906"/>
    </source>
</evidence>
<dbReference type="RefSeq" id="WP_085098643.1">
    <property type="nucleotide sequence ID" value="NZ_FWZU01000001.1"/>
</dbReference>
<evidence type="ECO:0000313" key="1">
    <source>
        <dbReference type="EMBL" id="SME95556.1"/>
    </source>
</evidence>
<protein>
    <submittedName>
        <fullName evidence="1">Uncharacterized protein</fullName>
    </submittedName>
</protein>
<keyword evidence="2" id="KW-1185">Reference proteome</keyword>
<dbReference type="AlphaFoldDB" id="A0A1X7CF28"/>